<dbReference type="STRING" id="448386.A0A2V3IPQ9"/>
<evidence type="ECO:0000256" key="4">
    <source>
        <dbReference type="ARBA" id="ARBA00022825"/>
    </source>
</evidence>
<dbReference type="InterPro" id="IPR001478">
    <property type="entry name" value="PDZ"/>
</dbReference>
<dbReference type="SUPFAM" id="SSF52096">
    <property type="entry name" value="ClpP/crotonase"/>
    <property type="match status" value="1"/>
</dbReference>
<evidence type="ECO:0000259" key="5">
    <source>
        <dbReference type="PROSITE" id="PS50106"/>
    </source>
</evidence>
<dbReference type="PROSITE" id="PS50106">
    <property type="entry name" value="PDZ"/>
    <property type="match status" value="1"/>
</dbReference>
<gene>
    <name evidence="6" type="ORF">BWQ96_06135</name>
</gene>
<dbReference type="CDD" id="cd07560">
    <property type="entry name" value="Peptidase_S41_CPP"/>
    <property type="match status" value="1"/>
</dbReference>
<evidence type="ECO:0000256" key="2">
    <source>
        <dbReference type="ARBA" id="ARBA00022670"/>
    </source>
</evidence>
<protein>
    <submittedName>
        <fullName evidence="6">Carboxyl-terminal-processing protease</fullName>
    </submittedName>
</protein>
<keyword evidence="4" id="KW-0720">Serine protease</keyword>
<keyword evidence="7" id="KW-1185">Reference proteome</keyword>
<dbReference type="Proteomes" id="UP000247409">
    <property type="component" value="Unassembled WGS sequence"/>
</dbReference>
<dbReference type="PANTHER" id="PTHR32060:SF30">
    <property type="entry name" value="CARBOXY-TERMINAL PROCESSING PROTEASE CTPA"/>
    <property type="match status" value="1"/>
</dbReference>
<evidence type="ECO:0000256" key="3">
    <source>
        <dbReference type="ARBA" id="ARBA00022801"/>
    </source>
</evidence>
<dbReference type="InterPro" id="IPR041489">
    <property type="entry name" value="PDZ_6"/>
</dbReference>
<dbReference type="Gene3D" id="3.90.226.10">
    <property type="entry name" value="2-enoyl-CoA Hydratase, Chain A, domain 1"/>
    <property type="match status" value="1"/>
</dbReference>
<dbReference type="GO" id="GO:0007165">
    <property type="term" value="P:signal transduction"/>
    <property type="evidence" value="ECO:0007669"/>
    <property type="project" value="TreeGrafter"/>
</dbReference>
<proteinExistence type="inferred from homology"/>
<accession>A0A2V3IPQ9</accession>
<dbReference type="CDD" id="cd06782">
    <property type="entry name" value="cpPDZ_CPP-like"/>
    <property type="match status" value="1"/>
</dbReference>
<dbReference type="NCBIfam" id="TIGR00225">
    <property type="entry name" value="prc"/>
    <property type="match status" value="1"/>
</dbReference>
<dbReference type="InterPro" id="IPR036034">
    <property type="entry name" value="PDZ_sf"/>
</dbReference>
<dbReference type="GO" id="GO:0008236">
    <property type="term" value="F:serine-type peptidase activity"/>
    <property type="evidence" value="ECO:0007669"/>
    <property type="project" value="UniProtKB-KW"/>
</dbReference>
<dbReference type="InterPro" id="IPR004447">
    <property type="entry name" value="Peptidase_S41A"/>
</dbReference>
<dbReference type="Gene3D" id="2.30.42.10">
    <property type="match status" value="1"/>
</dbReference>
<evidence type="ECO:0000313" key="7">
    <source>
        <dbReference type="Proteomes" id="UP000247409"/>
    </source>
</evidence>
<dbReference type="AlphaFoldDB" id="A0A2V3IPQ9"/>
<keyword evidence="2 6" id="KW-0645">Protease</keyword>
<evidence type="ECO:0000313" key="6">
    <source>
        <dbReference type="EMBL" id="PXF44054.1"/>
    </source>
</evidence>
<evidence type="ECO:0000256" key="1">
    <source>
        <dbReference type="ARBA" id="ARBA00009179"/>
    </source>
</evidence>
<keyword evidence="3" id="KW-0378">Hydrolase</keyword>
<dbReference type="SMART" id="SM00228">
    <property type="entry name" value="PDZ"/>
    <property type="match status" value="1"/>
</dbReference>
<reference evidence="6 7" key="1">
    <citation type="journal article" date="2018" name="Mol. Biol. Evol.">
        <title>Analysis of the draft genome of the red seaweed Gracilariopsis chorda provides insights into genome size evolution in Rhodophyta.</title>
        <authorList>
            <person name="Lee J."/>
            <person name="Yang E.C."/>
            <person name="Graf L."/>
            <person name="Yang J.H."/>
            <person name="Qiu H."/>
            <person name="Zel Zion U."/>
            <person name="Chan C.X."/>
            <person name="Stephens T.G."/>
            <person name="Weber A.P.M."/>
            <person name="Boo G.H."/>
            <person name="Boo S.M."/>
            <person name="Kim K.M."/>
            <person name="Shin Y."/>
            <person name="Jung M."/>
            <person name="Lee S.J."/>
            <person name="Yim H.S."/>
            <person name="Lee J.H."/>
            <person name="Bhattacharya D."/>
            <person name="Yoon H.S."/>
        </authorList>
    </citation>
    <scope>NUCLEOTIDE SEQUENCE [LARGE SCALE GENOMIC DNA]</scope>
    <source>
        <strain evidence="6 7">SKKU-2015</strain>
        <tissue evidence="6">Whole body</tissue>
    </source>
</reference>
<dbReference type="Pfam" id="PF03572">
    <property type="entry name" value="Peptidase_S41"/>
    <property type="match status" value="1"/>
</dbReference>
<dbReference type="OrthoDB" id="43580at2759"/>
<feature type="domain" description="PDZ" evidence="5">
    <location>
        <begin position="156"/>
        <end position="240"/>
    </location>
</feature>
<dbReference type="InterPro" id="IPR005151">
    <property type="entry name" value="Tail-specific_protease"/>
</dbReference>
<name>A0A2V3IPQ9_9FLOR</name>
<dbReference type="PANTHER" id="PTHR32060">
    <property type="entry name" value="TAIL-SPECIFIC PROTEASE"/>
    <property type="match status" value="1"/>
</dbReference>
<dbReference type="SUPFAM" id="SSF50156">
    <property type="entry name" value="PDZ domain-like"/>
    <property type="match status" value="1"/>
</dbReference>
<dbReference type="Gene3D" id="3.30.750.44">
    <property type="match status" value="1"/>
</dbReference>
<sequence>MPKRQRQHPPVPVWCPSAMKAMTAFSFSTISSSTVMFSTPLHPSITQQRRTEAPIGLQMSMPSVRTRIVAAALSGLLLLPPPGLALTEPQKLVAEAWRIVDQSFVDRTFNHKDWFHIRMKSVKRAYASMEDAYKAIRDMLSLLDDPYTRFLTPQQYISITSTATGEVAGVGVEMFPTRIDNNLKVTAPIDDSPAERAGVRPADIITLIDGEDAQPLTPDEAAARIRGKPGSTVILTVVHNEGKGKEESLTMVRENLRLKSVKATMLQPGELYIKIKQFSSTTATDLKAVLEDYSSQKVDRIILDLRNNSGGYFPGGVDVARLFLKGGTPIVYVVDKSGVQDEIDSINDGVLTDIPMYVLVNSATASASEILAGALKDNGRADLVGEQTFGKGVVQTVSQLSDGSGLAVTVARYETPGHIDINKVGIAPSFKKPCNLDADVHTCLPQNS</sequence>
<dbReference type="InterPro" id="IPR029045">
    <property type="entry name" value="ClpP/crotonase-like_dom_sf"/>
</dbReference>
<dbReference type="GO" id="GO:0006508">
    <property type="term" value="P:proteolysis"/>
    <property type="evidence" value="ECO:0007669"/>
    <property type="project" value="UniProtKB-KW"/>
</dbReference>
<comment type="caution">
    <text evidence="6">The sequence shown here is derived from an EMBL/GenBank/DDBJ whole genome shotgun (WGS) entry which is preliminary data.</text>
</comment>
<dbReference type="GO" id="GO:0004175">
    <property type="term" value="F:endopeptidase activity"/>
    <property type="evidence" value="ECO:0007669"/>
    <property type="project" value="TreeGrafter"/>
</dbReference>
<organism evidence="6 7">
    <name type="scientific">Gracilariopsis chorda</name>
    <dbReference type="NCBI Taxonomy" id="448386"/>
    <lineage>
        <taxon>Eukaryota</taxon>
        <taxon>Rhodophyta</taxon>
        <taxon>Florideophyceae</taxon>
        <taxon>Rhodymeniophycidae</taxon>
        <taxon>Gracilariales</taxon>
        <taxon>Gracilariaceae</taxon>
        <taxon>Gracilariopsis</taxon>
    </lineage>
</organism>
<dbReference type="EMBL" id="NBIV01000102">
    <property type="protein sequence ID" value="PXF44054.1"/>
    <property type="molecule type" value="Genomic_DNA"/>
</dbReference>
<dbReference type="SMART" id="SM00245">
    <property type="entry name" value="TSPc"/>
    <property type="match status" value="1"/>
</dbReference>
<dbReference type="Pfam" id="PF17820">
    <property type="entry name" value="PDZ_6"/>
    <property type="match status" value="1"/>
</dbReference>
<comment type="similarity">
    <text evidence="1">Belongs to the peptidase S41A family.</text>
</comment>